<comment type="caution">
    <text evidence="11">The sequence shown here is derived from an EMBL/GenBank/DDBJ whole genome shotgun (WGS) entry which is preliminary data.</text>
</comment>
<dbReference type="Proteomes" id="UP000691718">
    <property type="component" value="Unassembled WGS sequence"/>
</dbReference>
<dbReference type="InterPro" id="IPR032416">
    <property type="entry name" value="Peptidase_M24_C"/>
</dbReference>
<accession>A0A8S3X6C5</accession>
<dbReference type="GO" id="GO:0046872">
    <property type="term" value="F:metal ion binding"/>
    <property type="evidence" value="ECO:0007669"/>
    <property type="project" value="UniProtKB-KW"/>
</dbReference>
<dbReference type="AlphaFoldDB" id="A0A8S3X6C5"/>
<dbReference type="PANTHER" id="PTHR43763:SF20">
    <property type="entry name" value="XAA-PRO AMINOPEPTIDASE APEPP"/>
    <property type="match status" value="1"/>
</dbReference>
<proteinExistence type="inferred from homology"/>
<evidence type="ECO:0000259" key="8">
    <source>
        <dbReference type="Pfam" id="PF00557"/>
    </source>
</evidence>
<evidence type="ECO:0000259" key="10">
    <source>
        <dbReference type="Pfam" id="PF16188"/>
    </source>
</evidence>
<comment type="similarity">
    <text evidence="2">Belongs to the peptidase M24B family.</text>
</comment>
<feature type="compositionally biased region" description="Pro residues" evidence="6">
    <location>
        <begin position="298"/>
        <end position="308"/>
    </location>
</feature>
<dbReference type="InterPro" id="IPR033740">
    <property type="entry name" value="Pept_M24B"/>
</dbReference>
<dbReference type="InterPro" id="IPR000587">
    <property type="entry name" value="Creatinase_N"/>
</dbReference>
<protein>
    <submittedName>
        <fullName evidence="11">(apollo) hypothetical protein</fullName>
    </submittedName>
</protein>
<keyword evidence="4" id="KW-0378">Hydrolase</keyword>
<evidence type="ECO:0000256" key="3">
    <source>
        <dbReference type="ARBA" id="ARBA00022723"/>
    </source>
</evidence>
<feature type="chain" id="PRO_5035728498" evidence="7">
    <location>
        <begin position="24"/>
        <end position="772"/>
    </location>
</feature>
<dbReference type="EMBL" id="CAJQZP010000945">
    <property type="protein sequence ID" value="CAG5000130.1"/>
    <property type="molecule type" value="Genomic_DNA"/>
</dbReference>
<comment type="cofactor">
    <cofactor evidence="1">
        <name>Mn(2+)</name>
        <dbReference type="ChEBI" id="CHEBI:29035"/>
    </cofactor>
</comment>
<dbReference type="Pfam" id="PF00557">
    <property type="entry name" value="Peptidase_M24"/>
    <property type="match status" value="1"/>
</dbReference>
<dbReference type="CDD" id="cd01085">
    <property type="entry name" value="APP"/>
    <property type="match status" value="1"/>
</dbReference>
<dbReference type="GO" id="GO:0070006">
    <property type="term" value="F:metalloaminopeptidase activity"/>
    <property type="evidence" value="ECO:0007669"/>
    <property type="project" value="InterPro"/>
</dbReference>
<feature type="domain" description="Peptidase M24" evidence="8">
    <location>
        <begin position="438"/>
        <end position="654"/>
    </location>
</feature>
<evidence type="ECO:0000256" key="7">
    <source>
        <dbReference type="SAM" id="SignalP"/>
    </source>
</evidence>
<keyword evidence="5" id="KW-0464">Manganese</keyword>
<evidence type="ECO:0000256" key="2">
    <source>
        <dbReference type="ARBA" id="ARBA00008766"/>
    </source>
</evidence>
<dbReference type="Pfam" id="PF16188">
    <property type="entry name" value="Peptidase_M24_C"/>
    <property type="match status" value="1"/>
</dbReference>
<feature type="domain" description="Creatinase N-terminal" evidence="9">
    <location>
        <begin position="56"/>
        <end position="189"/>
    </location>
</feature>
<dbReference type="InterPro" id="IPR050422">
    <property type="entry name" value="X-Pro_aminopeptidase_P"/>
</dbReference>
<dbReference type="PANTHER" id="PTHR43763">
    <property type="entry name" value="XAA-PRO AMINOPEPTIDASE 1"/>
    <property type="match status" value="1"/>
</dbReference>
<name>A0A8S3X6C5_PARAO</name>
<feature type="region of interest" description="Disordered" evidence="6">
    <location>
        <begin position="287"/>
        <end position="333"/>
    </location>
</feature>
<dbReference type="FunFam" id="3.90.230.10:FF:000007">
    <property type="entry name" value="Xaa-Pro aminopeptidase P"/>
    <property type="match status" value="1"/>
</dbReference>
<evidence type="ECO:0000256" key="4">
    <source>
        <dbReference type="ARBA" id="ARBA00022801"/>
    </source>
</evidence>
<dbReference type="Pfam" id="PF16189">
    <property type="entry name" value="Creatinase_N_2"/>
    <property type="match status" value="2"/>
</dbReference>
<evidence type="ECO:0000313" key="11">
    <source>
        <dbReference type="EMBL" id="CAG5000130.1"/>
    </source>
</evidence>
<evidence type="ECO:0000313" key="12">
    <source>
        <dbReference type="Proteomes" id="UP000691718"/>
    </source>
</evidence>
<dbReference type="InterPro" id="IPR000994">
    <property type="entry name" value="Pept_M24"/>
</dbReference>
<sequence>MAAQRIVSVFFICLCLPLHLISAYVASDQYDWAEPNTPIFPSESRSKMSRQTAQQRLDAVRRVLQERGVDAYIVPTADAHNSQYIAPSDARREWLSGLSGSSGTALVTSSHALVWTDGRYFTQFYLEVDTSVWSLMRQGTDLSIQAWLVANMAPGSVVGIDPTTYTRSAWITLENDLNQVNVTLSPISENLVDLARISIGDPPPPRPNNALLALSVEFTGRRSADKVSDLMTQIVARGASALVLTALDDIACRSLNEDQVIQLLGDGNFSDIEDFEDDDDEIQPSTFENLQLDDPEPEPQPSVAPEPEPMQDTPGPSQLTPRPRSLRPPSRKRLWKQNATNSNNIVLFWGNGTLSEDILQHLTSEGTQVDVRPYEQIFDYLGNMANELARGSTIWLSQDGSHAVHLAAESDGAMNTLSTVSPVALMKCIKNEVELRGFRSAHIKDGIAVVRFLRWVHERVAAGENVTEINVSDKLEELRGEEQYFMGPSFATIAGAGENGAVIHYKPSREGEQRVIKPDEILLVDSGAQYMDGTTDITRTRHMSSSPTSEQRRAFTRVLKGQILLGTAVFPKGTTGNLLDTLARKALWDVGLNYAHGTGHGVGHFLNVHEGPSGIWAALIASDPGIAPGMIFSNEPGYYEVGEYGIRHEDLVEVIEMNRNADHIFAEGMVGDFNGVGAVGFYTISLAPHQTACLDVSILDDHEIKYINDYHARVLATLGPILLERNLTEDYEFLEKECAPIYRSAAIFVNSTPLLPLMSVLSLWLTKINLIC</sequence>
<reference evidence="11" key="1">
    <citation type="submission" date="2021-04" db="EMBL/GenBank/DDBJ databases">
        <authorList>
            <person name="Tunstrom K."/>
        </authorList>
    </citation>
    <scope>NUCLEOTIDE SEQUENCE</scope>
</reference>
<feature type="signal peptide" evidence="7">
    <location>
        <begin position="1"/>
        <end position="23"/>
    </location>
</feature>
<dbReference type="Pfam" id="PF01321">
    <property type="entry name" value="Creatinase_N"/>
    <property type="match status" value="1"/>
</dbReference>
<gene>
    <name evidence="11" type="ORF">PAPOLLO_LOCUS13657</name>
</gene>
<keyword evidence="12" id="KW-1185">Reference proteome</keyword>
<evidence type="ECO:0000259" key="9">
    <source>
        <dbReference type="Pfam" id="PF01321"/>
    </source>
</evidence>
<dbReference type="OrthoDB" id="9995434at2759"/>
<dbReference type="GO" id="GO:0005737">
    <property type="term" value="C:cytoplasm"/>
    <property type="evidence" value="ECO:0007669"/>
    <property type="project" value="UniProtKB-ARBA"/>
</dbReference>
<evidence type="ECO:0000256" key="5">
    <source>
        <dbReference type="ARBA" id="ARBA00023211"/>
    </source>
</evidence>
<feature type="domain" description="Peptidase M24 C-terminal" evidence="10">
    <location>
        <begin position="679"/>
        <end position="741"/>
    </location>
</feature>
<keyword evidence="3" id="KW-0479">Metal-binding</keyword>
<keyword evidence="7" id="KW-0732">Signal</keyword>
<evidence type="ECO:0000256" key="6">
    <source>
        <dbReference type="SAM" id="MobiDB-lite"/>
    </source>
</evidence>
<organism evidence="11 12">
    <name type="scientific">Parnassius apollo</name>
    <name type="common">Apollo butterfly</name>
    <name type="synonym">Papilio apollo</name>
    <dbReference type="NCBI Taxonomy" id="110799"/>
    <lineage>
        <taxon>Eukaryota</taxon>
        <taxon>Metazoa</taxon>
        <taxon>Ecdysozoa</taxon>
        <taxon>Arthropoda</taxon>
        <taxon>Hexapoda</taxon>
        <taxon>Insecta</taxon>
        <taxon>Pterygota</taxon>
        <taxon>Neoptera</taxon>
        <taxon>Endopterygota</taxon>
        <taxon>Lepidoptera</taxon>
        <taxon>Glossata</taxon>
        <taxon>Ditrysia</taxon>
        <taxon>Papilionoidea</taxon>
        <taxon>Papilionidae</taxon>
        <taxon>Parnassiinae</taxon>
        <taxon>Parnassini</taxon>
        <taxon>Parnassius</taxon>
        <taxon>Parnassius</taxon>
    </lineage>
</organism>
<evidence type="ECO:0000256" key="1">
    <source>
        <dbReference type="ARBA" id="ARBA00001936"/>
    </source>
</evidence>